<dbReference type="PANTHER" id="PTHR43179">
    <property type="entry name" value="RHAMNOSYLTRANSFERASE WBBL"/>
    <property type="match status" value="1"/>
</dbReference>
<dbReference type="InterPro" id="IPR029044">
    <property type="entry name" value="Nucleotide-diphossugar_trans"/>
</dbReference>
<dbReference type="EMBL" id="AP035768">
    <property type="protein sequence ID" value="BFO16913.1"/>
    <property type="molecule type" value="Genomic_DNA"/>
</dbReference>
<feature type="domain" description="Glycosyltransferase 2-like" evidence="6">
    <location>
        <begin position="44"/>
        <end position="153"/>
    </location>
</feature>
<accession>A0AAT9HHF3</accession>
<feature type="compositionally biased region" description="Basic residues" evidence="5">
    <location>
        <begin position="633"/>
        <end position="642"/>
    </location>
</feature>
<comment type="similarity">
    <text evidence="2">Belongs to the glycosyltransferase 2 family.</text>
</comment>
<dbReference type="InterPro" id="IPR023981">
    <property type="entry name" value="MftF"/>
</dbReference>
<protein>
    <recommendedName>
        <fullName evidence="6">Glycosyltransferase 2-like domain-containing protein</fullName>
    </recommendedName>
</protein>
<evidence type="ECO:0000313" key="7">
    <source>
        <dbReference type="EMBL" id="BFO16913.1"/>
    </source>
</evidence>
<dbReference type="SUPFAM" id="SSF53448">
    <property type="entry name" value="Nucleotide-diphospho-sugar transferases"/>
    <property type="match status" value="1"/>
</dbReference>
<name>A0AAT9HHF3_9ACTN</name>
<dbReference type="NCBIfam" id="TIGR03965">
    <property type="entry name" value="mycofact_glyco"/>
    <property type="match status" value="1"/>
</dbReference>
<keyword evidence="3" id="KW-0328">Glycosyltransferase</keyword>
<feature type="compositionally biased region" description="Basic and acidic residues" evidence="5">
    <location>
        <begin position="421"/>
        <end position="435"/>
    </location>
</feature>
<dbReference type="Gene3D" id="3.90.550.10">
    <property type="entry name" value="Spore Coat Polysaccharide Biosynthesis Protein SpsA, Chain A"/>
    <property type="match status" value="1"/>
</dbReference>
<sequence>MTGRILRVRDAAGSALADLLLECGLAHPVVDSLPPHPDPRCTYVVPVRDRPHQLDRLLSSIGPGSEVIVVDDASHDPASVAAVAARHGARLVPLRRNVGPAGARNAGLRLVRTPFVVFVDSDIVLAPDTVATLLKHFTDTRVAIAVPRIVGLRTPDSTRWIGRYEQARSSLDLGAYPASVRPGSFVSWASTACTVARVDAAEGFDARMRVGEDVDFGWRAVARGWRLRYEPAAVAAHEHRVSFGDWFVRKAVYGTGAQPLAERHPRAIAPAVFAPWSTAMVVALLAQRRWSVPAAAAVCGVTALRIARKLEGAGHPVRLGARLTANGAVAALSQTRALLTRHWWPAAALGCVVSRRARRAVAVAAVADIVLERGWTRAGLDPVRYGVARRLDDLAYGAGVWFSAARGAPRRAAAAAAPRRPRSDAGREPAQRRVQQDGQLGAGVVQPHLVGSDGGRQGRGADQPRLQVRGRQSGAGGRELRDDGPPGAEPQRGIGLQRGHAQDQVHAAAVPRHRPLVEAVELDDGRAQRPSGRHSGGDGRQQLPQPVQLRLKVSPHEVVLGGEVAEEGAAADASGGRDVIDGGVLEALLLEEFKTQPFQLGARRDTRPPALYHARRLSAGGDAPGRGRATPIRGRHRPDKGN</sequence>
<evidence type="ECO:0000259" key="6">
    <source>
        <dbReference type="Pfam" id="PF00535"/>
    </source>
</evidence>
<evidence type="ECO:0000256" key="4">
    <source>
        <dbReference type="ARBA" id="ARBA00022679"/>
    </source>
</evidence>
<feature type="region of interest" description="Disordered" evidence="5">
    <location>
        <begin position="615"/>
        <end position="642"/>
    </location>
</feature>
<dbReference type="Pfam" id="PF00535">
    <property type="entry name" value="Glycos_transf_2"/>
    <property type="match status" value="1"/>
</dbReference>
<dbReference type="InterPro" id="IPR001173">
    <property type="entry name" value="Glyco_trans_2-like"/>
</dbReference>
<evidence type="ECO:0000256" key="3">
    <source>
        <dbReference type="ARBA" id="ARBA00022676"/>
    </source>
</evidence>
<gene>
    <name evidence="7" type="ORF">SHKM778_33010</name>
</gene>
<reference evidence="7" key="1">
    <citation type="submission" date="2024-06" db="EMBL/GenBank/DDBJ databases">
        <authorList>
            <consortium name="consrtm"/>
            <person name="Uemura M."/>
            <person name="Terahara T."/>
        </authorList>
    </citation>
    <scope>NUCLEOTIDE SEQUENCE</scope>
    <source>
        <strain evidence="7">KM77-8</strain>
    </source>
</reference>
<comment type="pathway">
    <text evidence="1">Cell wall biogenesis; cell wall polysaccharide biosynthesis.</text>
</comment>
<organism evidence="7">
    <name type="scientific">Streptomyces haneummycinicus</name>
    <dbReference type="NCBI Taxonomy" id="3074435"/>
    <lineage>
        <taxon>Bacteria</taxon>
        <taxon>Bacillati</taxon>
        <taxon>Actinomycetota</taxon>
        <taxon>Actinomycetes</taxon>
        <taxon>Kitasatosporales</taxon>
        <taxon>Streptomycetaceae</taxon>
        <taxon>Streptomyces</taxon>
    </lineage>
</organism>
<dbReference type="PANTHER" id="PTHR43179:SF12">
    <property type="entry name" value="GALACTOFURANOSYLTRANSFERASE GLFT2"/>
    <property type="match status" value="1"/>
</dbReference>
<proteinExistence type="inferred from homology"/>
<evidence type="ECO:0000256" key="1">
    <source>
        <dbReference type="ARBA" id="ARBA00004776"/>
    </source>
</evidence>
<dbReference type="AlphaFoldDB" id="A0AAT9HHF3"/>
<reference evidence="7" key="2">
    <citation type="submission" date="2024-07" db="EMBL/GenBank/DDBJ databases">
        <title>Streptomyces haneummycinica sp. nov., a new antibiotic-producing actinobacterium isolated from marine sediment.</title>
        <authorList>
            <person name="Uemura M."/>
            <person name="Hamada M."/>
            <person name="Hirano S."/>
            <person name="Kobayashi K."/>
            <person name="Ohshiro T."/>
            <person name="Kobayashi T."/>
            <person name="Terahara T."/>
        </authorList>
    </citation>
    <scope>NUCLEOTIDE SEQUENCE</scope>
    <source>
        <strain evidence="7">KM77-8</strain>
    </source>
</reference>
<evidence type="ECO:0000256" key="2">
    <source>
        <dbReference type="ARBA" id="ARBA00006739"/>
    </source>
</evidence>
<keyword evidence="4" id="KW-0808">Transferase</keyword>
<evidence type="ECO:0000256" key="5">
    <source>
        <dbReference type="SAM" id="MobiDB-lite"/>
    </source>
</evidence>
<dbReference type="GO" id="GO:0016757">
    <property type="term" value="F:glycosyltransferase activity"/>
    <property type="evidence" value="ECO:0007669"/>
    <property type="project" value="UniProtKB-KW"/>
</dbReference>
<feature type="region of interest" description="Disordered" evidence="5">
    <location>
        <begin position="411"/>
        <end position="544"/>
    </location>
</feature>